<reference evidence="2 3" key="1">
    <citation type="submission" date="2019-03" db="EMBL/GenBank/DDBJ databases">
        <title>First draft genome of Liparis tanakae, snailfish: a comprehensive survey of snailfish specific genes.</title>
        <authorList>
            <person name="Kim W."/>
            <person name="Song I."/>
            <person name="Jeong J.-H."/>
            <person name="Kim D."/>
            <person name="Kim S."/>
            <person name="Ryu S."/>
            <person name="Song J.Y."/>
            <person name="Lee S.K."/>
        </authorList>
    </citation>
    <scope>NUCLEOTIDE SEQUENCE [LARGE SCALE GENOMIC DNA]</scope>
    <source>
        <tissue evidence="2">Muscle</tissue>
    </source>
</reference>
<sequence length="86" mass="9560">MERLAQAAQKSEIVRSPDVTQRTLFLLDEVSRKRGLFEKEQQAASSTSPGVSRKDLRHVDITGTRSLFESPEEGSAPNNSPGKIYK</sequence>
<proteinExistence type="predicted"/>
<evidence type="ECO:0000313" key="2">
    <source>
        <dbReference type="EMBL" id="TNN29492.1"/>
    </source>
</evidence>
<dbReference type="Proteomes" id="UP000314294">
    <property type="component" value="Unassembled WGS sequence"/>
</dbReference>
<feature type="region of interest" description="Disordered" evidence="1">
    <location>
        <begin position="38"/>
        <end position="86"/>
    </location>
</feature>
<dbReference type="OrthoDB" id="9948606at2759"/>
<evidence type="ECO:0000256" key="1">
    <source>
        <dbReference type="SAM" id="MobiDB-lite"/>
    </source>
</evidence>
<evidence type="ECO:0000313" key="3">
    <source>
        <dbReference type="Proteomes" id="UP000314294"/>
    </source>
</evidence>
<dbReference type="EMBL" id="SRLO01005583">
    <property type="protein sequence ID" value="TNN29492.1"/>
    <property type="molecule type" value="Genomic_DNA"/>
</dbReference>
<name>A0A4Z2EMA6_9TELE</name>
<gene>
    <name evidence="2" type="ORF">EYF80_060359</name>
</gene>
<keyword evidence="3" id="KW-1185">Reference proteome</keyword>
<accession>A0A4Z2EMA6</accession>
<protein>
    <submittedName>
        <fullName evidence="2">Uncharacterized protein</fullName>
    </submittedName>
</protein>
<dbReference type="AlphaFoldDB" id="A0A4Z2EMA6"/>
<comment type="caution">
    <text evidence="2">The sequence shown here is derived from an EMBL/GenBank/DDBJ whole genome shotgun (WGS) entry which is preliminary data.</text>
</comment>
<feature type="compositionally biased region" description="Polar residues" evidence="1">
    <location>
        <begin position="76"/>
        <end position="86"/>
    </location>
</feature>
<organism evidence="2 3">
    <name type="scientific">Liparis tanakae</name>
    <name type="common">Tanaka's snailfish</name>
    <dbReference type="NCBI Taxonomy" id="230148"/>
    <lineage>
        <taxon>Eukaryota</taxon>
        <taxon>Metazoa</taxon>
        <taxon>Chordata</taxon>
        <taxon>Craniata</taxon>
        <taxon>Vertebrata</taxon>
        <taxon>Euteleostomi</taxon>
        <taxon>Actinopterygii</taxon>
        <taxon>Neopterygii</taxon>
        <taxon>Teleostei</taxon>
        <taxon>Neoteleostei</taxon>
        <taxon>Acanthomorphata</taxon>
        <taxon>Eupercaria</taxon>
        <taxon>Perciformes</taxon>
        <taxon>Cottioidei</taxon>
        <taxon>Cottales</taxon>
        <taxon>Liparidae</taxon>
        <taxon>Liparis</taxon>
    </lineage>
</organism>